<dbReference type="GO" id="GO:0008652">
    <property type="term" value="P:amino acid biosynthetic process"/>
    <property type="evidence" value="ECO:0007669"/>
    <property type="project" value="UniProtKB-ARBA"/>
</dbReference>
<evidence type="ECO:0000313" key="7">
    <source>
        <dbReference type="Proteomes" id="UP000679179"/>
    </source>
</evidence>
<comment type="cofactor">
    <cofactor evidence="1 5">
        <name>pyridoxal 5'-phosphate</name>
        <dbReference type="ChEBI" id="CHEBI:597326"/>
    </cofactor>
</comment>
<dbReference type="InterPro" id="IPR043131">
    <property type="entry name" value="BCAT-like_N"/>
</dbReference>
<evidence type="ECO:0000256" key="2">
    <source>
        <dbReference type="ARBA" id="ARBA00009320"/>
    </source>
</evidence>
<protein>
    <submittedName>
        <fullName evidence="6">4-amino-4-deoxychorismate lyase</fullName>
    </submittedName>
</protein>
<dbReference type="PANTHER" id="PTHR42743:SF11">
    <property type="entry name" value="AMINODEOXYCHORISMATE LYASE"/>
    <property type="match status" value="1"/>
</dbReference>
<evidence type="ECO:0000256" key="4">
    <source>
        <dbReference type="RuleBase" id="RU004106"/>
    </source>
</evidence>
<dbReference type="Pfam" id="PF01063">
    <property type="entry name" value="Aminotran_4"/>
    <property type="match status" value="1"/>
</dbReference>
<keyword evidence="3 5" id="KW-0663">Pyridoxal phosphate</keyword>
<dbReference type="GO" id="GO:0046394">
    <property type="term" value="P:carboxylic acid biosynthetic process"/>
    <property type="evidence" value="ECO:0007669"/>
    <property type="project" value="UniProtKB-ARBA"/>
</dbReference>
<evidence type="ECO:0000313" key="6">
    <source>
        <dbReference type="EMBL" id="GIM29590.1"/>
    </source>
</evidence>
<reference evidence="6" key="1">
    <citation type="submission" date="2021-03" db="EMBL/GenBank/DDBJ databases">
        <title>Taxonomic study of Clostridium polyendosporum from meadow-gley soil under rice.</title>
        <authorList>
            <person name="Kobayashi H."/>
            <person name="Tanizawa Y."/>
            <person name="Yagura M."/>
        </authorList>
    </citation>
    <scope>NUCLEOTIDE SEQUENCE</scope>
    <source>
        <strain evidence="6">JCM 30710</strain>
    </source>
</reference>
<keyword evidence="7" id="KW-1185">Reference proteome</keyword>
<dbReference type="PROSITE" id="PS00770">
    <property type="entry name" value="AA_TRANSFER_CLASS_4"/>
    <property type="match status" value="1"/>
</dbReference>
<dbReference type="RefSeq" id="WP_212904284.1">
    <property type="nucleotide sequence ID" value="NZ_BOPZ01000019.1"/>
</dbReference>
<gene>
    <name evidence="6" type="ORF">CPJCM30710_22560</name>
</gene>
<dbReference type="Gene3D" id="3.30.470.10">
    <property type="match status" value="1"/>
</dbReference>
<proteinExistence type="inferred from homology"/>
<comment type="caution">
    <text evidence="6">The sequence shown here is derived from an EMBL/GenBank/DDBJ whole genome shotgun (WGS) entry which is preliminary data.</text>
</comment>
<name>A0A919S1Q6_9CLOT</name>
<evidence type="ECO:0000256" key="3">
    <source>
        <dbReference type="ARBA" id="ARBA00022898"/>
    </source>
</evidence>
<dbReference type="InterPro" id="IPR043132">
    <property type="entry name" value="BCAT-like_C"/>
</dbReference>
<dbReference type="AlphaFoldDB" id="A0A919S1Q6"/>
<dbReference type="InterPro" id="IPR018300">
    <property type="entry name" value="Aminotrans_IV_CS"/>
</dbReference>
<dbReference type="GO" id="GO:0005829">
    <property type="term" value="C:cytosol"/>
    <property type="evidence" value="ECO:0007669"/>
    <property type="project" value="TreeGrafter"/>
</dbReference>
<dbReference type="PANTHER" id="PTHR42743">
    <property type="entry name" value="AMINO-ACID AMINOTRANSFERASE"/>
    <property type="match status" value="1"/>
</dbReference>
<dbReference type="Proteomes" id="UP000679179">
    <property type="component" value="Unassembled WGS sequence"/>
</dbReference>
<comment type="similarity">
    <text evidence="2 4">Belongs to the class-IV pyridoxal-phosphate-dependent aminotransferase family.</text>
</comment>
<dbReference type="InterPro" id="IPR001544">
    <property type="entry name" value="Aminotrans_IV"/>
</dbReference>
<dbReference type="InterPro" id="IPR036038">
    <property type="entry name" value="Aminotransferase-like"/>
</dbReference>
<evidence type="ECO:0000256" key="5">
    <source>
        <dbReference type="RuleBase" id="RU004516"/>
    </source>
</evidence>
<dbReference type="SUPFAM" id="SSF56752">
    <property type="entry name" value="D-aminoacid aminotransferase-like PLP-dependent enzymes"/>
    <property type="match status" value="1"/>
</dbReference>
<dbReference type="Gene3D" id="3.20.10.10">
    <property type="entry name" value="D-amino Acid Aminotransferase, subunit A, domain 2"/>
    <property type="match status" value="1"/>
</dbReference>
<sequence>MKIIVNGEFSNKVHIDSSFFFGRGVFETILMKDKPLFLQEHIERLNEGAKRLGINRELEEGIILEQIEKYNIRNCALKLMVTEKNTVMTTREIPYNEEMYDLGFKIGLSEVRRNSTSMLSYIKSVNYIENIIEKEKAKLNGFDEVVFLNEKNYLTEGSSSNIFFIKGEKIYTPKVSCGLLDGIIRKWVISNFNVSEGEFTLEEFLECDGAFLTNSIMGIMKISSINSKIMNSCSLTERIVEYYREFLGGK</sequence>
<dbReference type="EMBL" id="BOPZ01000019">
    <property type="protein sequence ID" value="GIM29590.1"/>
    <property type="molecule type" value="Genomic_DNA"/>
</dbReference>
<accession>A0A919S1Q6</accession>
<dbReference type="FunFam" id="3.20.10.10:FF:000002">
    <property type="entry name" value="D-alanine aminotransferase"/>
    <property type="match status" value="1"/>
</dbReference>
<dbReference type="InterPro" id="IPR050571">
    <property type="entry name" value="Class-IV_PLP-Dep_Aminotrnsfr"/>
</dbReference>
<evidence type="ECO:0000256" key="1">
    <source>
        <dbReference type="ARBA" id="ARBA00001933"/>
    </source>
</evidence>
<organism evidence="6 7">
    <name type="scientific">Clostridium polyendosporum</name>
    <dbReference type="NCBI Taxonomy" id="69208"/>
    <lineage>
        <taxon>Bacteria</taxon>
        <taxon>Bacillati</taxon>
        <taxon>Bacillota</taxon>
        <taxon>Clostridia</taxon>
        <taxon>Eubacteriales</taxon>
        <taxon>Clostridiaceae</taxon>
        <taxon>Clostridium</taxon>
    </lineage>
</organism>
<dbReference type="CDD" id="cd00449">
    <property type="entry name" value="PLPDE_IV"/>
    <property type="match status" value="1"/>
</dbReference>
<dbReference type="GO" id="GO:0016829">
    <property type="term" value="F:lyase activity"/>
    <property type="evidence" value="ECO:0007669"/>
    <property type="project" value="UniProtKB-KW"/>
</dbReference>
<keyword evidence="6" id="KW-0456">Lyase</keyword>